<dbReference type="FunFam" id="3.40.50.300:FF:000611">
    <property type="entry name" value="RAB GTPase Vps21/Ypt51, putative"/>
    <property type="match status" value="1"/>
</dbReference>
<evidence type="ECO:0000256" key="2">
    <source>
        <dbReference type="SAM" id="MobiDB-lite"/>
    </source>
</evidence>
<dbReference type="SMART" id="SM00174">
    <property type="entry name" value="RHO"/>
    <property type="match status" value="1"/>
</dbReference>
<dbReference type="Gene3D" id="3.40.50.300">
    <property type="entry name" value="P-loop containing nucleotide triphosphate hydrolases"/>
    <property type="match status" value="1"/>
</dbReference>
<accession>A0A9Q8SJX0</accession>
<name>A0A9Q8SJX0_9PEZI</name>
<evidence type="ECO:0000256" key="1">
    <source>
        <dbReference type="ARBA" id="ARBA00022741"/>
    </source>
</evidence>
<dbReference type="GeneID" id="73337357"/>
<feature type="compositionally biased region" description="Basic and acidic residues" evidence="2">
    <location>
        <begin position="1165"/>
        <end position="1233"/>
    </location>
</feature>
<dbReference type="PROSITE" id="PS51420">
    <property type="entry name" value="RHO"/>
    <property type="match status" value="1"/>
</dbReference>
<dbReference type="EMBL" id="CP019474">
    <property type="protein sequence ID" value="UQC77852.1"/>
    <property type="molecule type" value="Genomic_DNA"/>
</dbReference>
<proteinExistence type="predicted"/>
<feature type="region of interest" description="Disordered" evidence="2">
    <location>
        <begin position="746"/>
        <end position="822"/>
    </location>
</feature>
<feature type="compositionally biased region" description="Basic and acidic residues" evidence="2">
    <location>
        <begin position="1337"/>
        <end position="1375"/>
    </location>
</feature>
<feature type="compositionally biased region" description="Acidic residues" evidence="2">
    <location>
        <begin position="797"/>
        <end position="810"/>
    </location>
</feature>
<feature type="compositionally biased region" description="Basic residues" evidence="2">
    <location>
        <begin position="1376"/>
        <end position="1391"/>
    </location>
</feature>
<dbReference type="SUPFAM" id="SSF52540">
    <property type="entry name" value="P-loop containing nucleoside triphosphate hydrolases"/>
    <property type="match status" value="1"/>
</dbReference>
<feature type="compositionally biased region" description="Polar residues" evidence="2">
    <location>
        <begin position="1443"/>
        <end position="1452"/>
    </location>
</feature>
<dbReference type="CDD" id="cd01860">
    <property type="entry name" value="Rab5_related"/>
    <property type="match status" value="1"/>
</dbReference>
<dbReference type="PRINTS" id="PR00449">
    <property type="entry name" value="RASTRNSFRMNG"/>
</dbReference>
<dbReference type="PROSITE" id="PS51419">
    <property type="entry name" value="RAB"/>
    <property type="match status" value="1"/>
</dbReference>
<dbReference type="InterPro" id="IPR001806">
    <property type="entry name" value="Small_GTPase"/>
</dbReference>
<dbReference type="Proteomes" id="UP000830671">
    <property type="component" value="Chromosome 2"/>
</dbReference>
<dbReference type="InterPro" id="IPR027417">
    <property type="entry name" value="P-loop_NTPase"/>
</dbReference>
<dbReference type="SMART" id="SM00175">
    <property type="entry name" value="RAB"/>
    <property type="match status" value="1"/>
</dbReference>
<feature type="region of interest" description="Disordered" evidence="2">
    <location>
        <begin position="1087"/>
        <end position="1537"/>
    </location>
</feature>
<dbReference type="GO" id="GO:0003924">
    <property type="term" value="F:GTPase activity"/>
    <property type="evidence" value="ECO:0007669"/>
    <property type="project" value="InterPro"/>
</dbReference>
<feature type="compositionally biased region" description="Basic and acidic residues" evidence="2">
    <location>
        <begin position="1456"/>
        <end position="1476"/>
    </location>
</feature>
<gene>
    <name evidence="3" type="ORF">CLUP02_03324</name>
</gene>
<dbReference type="GO" id="GO:0005525">
    <property type="term" value="F:GTP binding"/>
    <property type="evidence" value="ECO:0007669"/>
    <property type="project" value="InterPro"/>
</dbReference>
<feature type="region of interest" description="Disordered" evidence="2">
    <location>
        <begin position="666"/>
        <end position="734"/>
    </location>
</feature>
<feature type="compositionally biased region" description="Low complexity" evidence="2">
    <location>
        <begin position="811"/>
        <end position="822"/>
    </location>
</feature>
<feature type="compositionally biased region" description="Basic residues" evidence="2">
    <location>
        <begin position="1257"/>
        <end position="1266"/>
    </location>
</feature>
<dbReference type="NCBIfam" id="TIGR00231">
    <property type="entry name" value="small_GTP"/>
    <property type="match status" value="1"/>
</dbReference>
<feature type="region of interest" description="Disordered" evidence="2">
    <location>
        <begin position="317"/>
        <end position="338"/>
    </location>
</feature>
<dbReference type="PROSITE" id="PS51257">
    <property type="entry name" value="PROKAR_LIPOPROTEIN"/>
    <property type="match status" value="1"/>
</dbReference>
<dbReference type="SMART" id="SM00176">
    <property type="entry name" value="RAN"/>
    <property type="match status" value="1"/>
</dbReference>
<dbReference type="RefSeq" id="XP_049139490.1">
    <property type="nucleotide sequence ID" value="XM_049282347.1"/>
</dbReference>
<feature type="compositionally biased region" description="Basic and acidic residues" evidence="2">
    <location>
        <begin position="1274"/>
        <end position="1288"/>
    </location>
</feature>
<feature type="compositionally biased region" description="Basic and acidic residues" evidence="2">
    <location>
        <begin position="1429"/>
        <end position="1441"/>
    </location>
</feature>
<evidence type="ECO:0000313" key="4">
    <source>
        <dbReference type="Proteomes" id="UP000830671"/>
    </source>
</evidence>
<keyword evidence="1" id="KW-0547">Nucleotide-binding</keyword>
<dbReference type="PANTHER" id="PTHR47978">
    <property type="match status" value="1"/>
</dbReference>
<dbReference type="KEGG" id="clup:CLUP02_03324"/>
<protein>
    <submittedName>
        <fullName evidence="3">Pre-mRNA-splicing factor 38B</fullName>
    </submittedName>
</protein>
<feature type="compositionally biased region" description="Basic and acidic residues" evidence="2">
    <location>
        <begin position="1304"/>
        <end position="1329"/>
    </location>
</feature>
<reference evidence="3" key="1">
    <citation type="journal article" date="2021" name="Mol. Plant Microbe Interact.">
        <title>Complete Genome Sequence of the Plant-Pathogenic Fungus Colletotrichum lupini.</title>
        <authorList>
            <person name="Baroncelli R."/>
            <person name="Pensec F."/>
            <person name="Da Lio D."/>
            <person name="Boufleur T."/>
            <person name="Vicente I."/>
            <person name="Sarrocco S."/>
            <person name="Picot A."/>
            <person name="Baraldi E."/>
            <person name="Sukno S."/>
            <person name="Thon M."/>
            <person name="Le Floch G."/>
        </authorList>
    </citation>
    <scope>NUCLEOTIDE SEQUENCE</scope>
    <source>
        <strain evidence="3">IMI 504893</strain>
    </source>
</reference>
<organism evidence="3 4">
    <name type="scientific">Colletotrichum lupini</name>
    <dbReference type="NCBI Taxonomy" id="145971"/>
    <lineage>
        <taxon>Eukaryota</taxon>
        <taxon>Fungi</taxon>
        <taxon>Dikarya</taxon>
        <taxon>Ascomycota</taxon>
        <taxon>Pezizomycotina</taxon>
        <taxon>Sordariomycetes</taxon>
        <taxon>Hypocreomycetidae</taxon>
        <taxon>Glomerellales</taxon>
        <taxon>Glomerellaceae</taxon>
        <taxon>Colletotrichum</taxon>
        <taxon>Colletotrichum acutatum species complex</taxon>
    </lineage>
</organism>
<feature type="region of interest" description="Disordered" evidence="2">
    <location>
        <begin position="249"/>
        <end position="272"/>
    </location>
</feature>
<feature type="compositionally biased region" description="Basic and acidic residues" evidence="2">
    <location>
        <begin position="757"/>
        <end position="769"/>
    </location>
</feature>
<dbReference type="Pfam" id="PF00071">
    <property type="entry name" value="Ras"/>
    <property type="match status" value="1"/>
</dbReference>
<feature type="region of interest" description="Disordered" evidence="2">
    <location>
        <begin position="981"/>
        <end position="1057"/>
    </location>
</feature>
<sequence>MSRKRNPASRGMGPSNRRSQRTPAQGGNLGGACPWMRTPAYRFSAAPLTQVTLLPGVPGEAEGARERALASGAGGRFVIVAPHHTRRFSDQAAVLPTATKTIQPPPHPSRRQQLTTFMDGSGGAPKPSSSVKLVLLGEAAVGKSSLVLRFVNNDFQENKEPTIGAAFLTQKCNLPTRTIKFEIWDTAGQERFASLAPMYYRNAQAALVVYDLTKPTSLVKAKHWVAELQRQASPGIVIALVGNKLDLTNDAETGSAGDNEEADGEDSGDARKVSMEEAKTYAEEESLLFFETSAKTGHNVTEVFTAIANAIPETSLKSARGPGASHAVSRGAEDQQRVNLTGSRDAAAKEGWFHLWERPSGSKWEVRHESKIRHSRFAPLHTPTPPSWCTMVLLVLANALCRRNFIRSRRFTTPSRRFGCSEALMIMTRDLHHPMLPFLDGQTNAAQQTWWLDQADKVRTKSPPTRPTLFLALPAPRPPQTAPSLQNLFHDHLLLCANKLNNKQPSVMTAGDAAIFYCCTFPDPSFAHVSLFLIFLFLHNDDSMAVHLTPAQVELIKQVSRSLFSTAIRLNRNANLVSLAHLRPTTFRLSCDAPAVASPLSTLSAFPAASKPSVRLVSHMALTFAPMCQSSLPSSCPVCEHSPVSADDCTPLKSLRTTIKVFIRTQEKKRDEARSKSAKDSAPPTPIDAKPSAQIAGPDETPVADTPSQPAAIPDEREESAVAQPAPIGDASTADVADADANAAQDQNVGFDDDPDAPNHDEEPTISKGEDDDDETVIITGDETAADGSKLARPQEEEGAADNDGAEGDDANASGNANFNGMNGGNFQNMNFTGNGDFNQMQMMMAMQNGMGSNSFGNFPMMGMPGMGMDPMAMQNMYMNGGYGAQGMGMGGFNGGFGSGSNNWNGQQSWNFGQDNFNSANAAGMGSGDYGNYNSGFQSGYNQGNYGHQFNDYRRNNYGNRGRGRGHGFYNGGYGRGGYQQYGGYGDQSHAQQQYGNNMYGQGSEDGTRAAGNVDEFGRERPNDQDATSNAGGGDNAENGGGSRPADEGGDEQGQADQENAMNTDMAQASGDYSAYNGNGMPGGYGPQGFAPAAPDVPINAPTGPKAMRQGLPNTSLHTLRARGYVVPDERGRQSSVDALAIQSPVVDQQQQQQQQRSRSNSSTRTKDKDRSRRRDASRDREREPDVRSERDHGVRERDYSRSPSRSRDQSRERKSERGGGGGDRDRDRDRGDRHRRRRRRSESRSVVDDRDDEYRRRKHKSRKHTSYNDEDDVKSRSRDDGHEERSRSASPSDSKRSSHRSRRDRDEKRRDREKDNKHRDDDYDDYHRKSSHRSHRERERDRDRGDRDRDRERERDRDYDRDRDRKDRDREKDRKRDKHRDREHRHRSSRKQSAEPPTPVDRDFNPPTGPRSGGPGLEIKGVGSKSGRSSDRQDGGRRDSQASVNSKSAPSVPTKDAHALEREARNRERLLKETQRMAGLAGLAGAKRSRDESSGGGGDDGKRSRRKGRRSEAINIDEEEERMRRMEAEREGSRWG</sequence>
<dbReference type="PROSITE" id="PS51421">
    <property type="entry name" value="RAS"/>
    <property type="match status" value="1"/>
</dbReference>
<dbReference type="SMART" id="SM00173">
    <property type="entry name" value="RAS"/>
    <property type="match status" value="1"/>
</dbReference>
<keyword evidence="4" id="KW-1185">Reference proteome</keyword>
<dbReference type="InterPro" id="IPR005225">
    <property type="entry name" value="Small_GTP-bd"/>
</dbReference>
<feature type="compositionally biased region" description="Gly residues" evidence="2">
    <location>
        <begin position="1031"/>
        <end position="1043"/>
    </location>
</feature>
<evidence type="ECO:0000313" key="3">
    <source>
        <dbReference type="EMBL" id="UQC77852.1"/>
    </source>
</evidence>
<feature type="compositionally biased region" description="Basic and acidic residues" evidence="2">
    <location>
        <begin position="1522"/>
        <end position="1537"/>
    </location>
</feature>
<feature type="region of interest" description="Disordered" evidence="2">
    <location>
        <begin position="1"/>
        <end position="31"/>
    </location>
</feature>
<feature type="compositionally biased region" description="Basic and acidic residues" evidence="2">
    <location>
        <begin position="1243"/>
        <end position="1256"/>
    </location>
</feature>
<feature type="compositionally biased region" description="Low complexity" evidence="2">
    <location>
        <begin position="992"/>
        <end position="1003"/>
    </location>
</feature>
<feature type="compositionally biased region" description="Acidic residues" evidence="2">
    <location>
        <begin position="258"/>
        <end position="267"/>
    </location>
</feature>
<feature type="compositionally biased region" description="Basic and acidic residues" evidence="2">
    <location>
        <begin position="666"/>
        <end position="679"/>
    </location>
</feature>